<evidence type="ECO:0000313" key="1">
    <source>
        <dbReference type="EMBL" id="KAF5799205.1"/>
    </source>
</evidence>
<organism evidence="1 2">
    <name type="scientific">Helianthus annuus</name>
    <name type="common">Common sunflower</name>
    <dbReference type="NCBI Taxonomy" id="4232"/>
    <lineage>
        <taxon>Eukaryota</taxon>
        <taxon>Viridiplantae</taxon>
        <taxon>Streptophyta</taxon>
        <taxon>Embryophyta</taxon>
        <taxon>Tracheophyta</taxon>
        <taxon>Spermatophyta</taxon>
        <taxon>Magnoliopsida</taxon>
        <taxon>eudicotyledons</taxon>
        <taxon>Gunneridae</taxon>
        <taxon>Pentapetalae</taxon>
        <taxon>asterids</taxon>
        <taxon>campanulids</taxon>
        <taxon>Asterales</taxon>
        <taxon>Asteraceae</taxon>
        <taxon>Asteroideae</taxon>
        <taxon>Heliantheae alliance</taxon>
        <taxon>Heliantheae</taxon>
        <taxon>Helianthus</taxon>
    </lineage>
</organism>
<reference evidence="1" key="2">
    <citation type="submission" date="2020-06" db="EMBL/GenBank/DDBJ databases">
        <title>Helianthus annuus Genome sequencing and assembly Release 2.</title>
        <authorList>
            <person name="Gouzy J."/>
            <person name="Langlade N."/>
            <person name="Munos S."/>
        </authorList>
    </citation>
    <scope>NUCLEOTIDE SEQUENCE</scope>
    <source>
        <tissue evidence="1">Leaves</tissue>
    </source>
</reference>
<evidence type="ECO:0000313" key="2">
    <source>
        <dbReference type="Proteomes" id="UP000215914"/>
    </source>
</evidence>
<protein>
    <submittedName>
        <fullName evidence="1">Uncharacterized protein</fullName>
    </submittedName>
</protein>
<dbReference type="EMBL" id="MNCJ02000322">
    <property type="protein sequence ID" value="KAF5799205.1"/>
    <property type="molecule type" value="Genomic_DNA"/>
</dbReference>
<dbReference type="AlphaFoldDB" id="A0A9K3NGT5"/>
<dbReference type="Proteomes" id="UP000215914">
    <property type="component" value="Unassembled WGS sequence"/>
</dbReference>
<keyword evidence="2" id="KW-1185">Reference proteome</keyword>
<dbReference type="Gramene" id="mRNA:HanXRQr2_Chr07g0301871">
    <property type="protein sequence ID" value="CDS:HanXRQr2_Chr07g0301871.1"/>
    <property type="gene ID" value="HanXRQr2_Chr07g0301871"/>
</dbReference>
<gene>
    <name evidence="1" type="ORF">HanXRQr2_Chr07g0301871</name>
</gene>
<sequence length="91" mass="10045">MFVENEPPPKRREGRHAPLTALHVSVSGFSPNGLSLLESRDARPQSSLASTLSLLHISASRDALHEQCIGELKVQVLIFPFSKVNLQLLIF</sequence>
<proteinExistence type="predicted"/>
<accession>A0A9K3NGT5</accession>
<name>A0A9K3NGT5_HELAN</name>
<reference evidence="1" key="1">
    <citation type="journal article" date="2017" name="Nature">
        <title>The sunflower genome provides insights into oil metabolism, flowering and Asterid evolution.</title>
        <authorList>
            <person name="Badouin H."/>
            <person name="Gouzy J."/>
            <person name="Grassa C.J."/>
            <person name="Murat F."/>
            <person name="Staton S.E."/>
            <person name="Cottret L."/>
            <person name="Lelandais-Briere C."/>
            <person name="Owens G.L."/>
            <person name="Carrere S."/>
            <person name="Mayjonade B."/>
            <person name="Legrand L."/>
            <person name="Gill N."/>
            <person name="Kane N.C."/>
            <person name="Bowers J.E."/>
            <person name="Hubner S."/>
            <person name="Bellec A."/>
            <person name="Berard A."/>
            <person name="Berges H."/>
            <person name="Blanchet N."/>
            <person name="Boniface M.C."/>
            <person name="Brunel D."/>
            <person name="Catrice O."/>
            <person name="Chaidir N."/>
            <person name="Claudel C."/>
            <person name="Donnadieu C."/>
            <person name="Faraut T."/>
            <person name="Fievet G."/>
            <person name="Helmstetter N."/>
            <person name="King M."/>
            <person name="Knapp S.J."/>
            <person name="Lai Z."/>
            <person name="Le Paslier M.C."/>
            <person name="Lippi Y."/>
            <person name="Lorenzon L."/>
            <person name="Mandel J.R."/>
            <person name="Marage G."/>
            <person name="Marchand G."/>
            <person name="Marquand E."/>
            <person name="Bret-Mestries E."/>
            <person name="Morien E."/>
            <person name="Nambeesan S."/>
            <person name="Nguyen T."/>
            <person name="Pegot-Espagnet P."/>
            <person name="Pouilly N."/>
            <person name="Raftis F."/>
            <person name="Sallet E."/>
            <person name="Schiex T."/>
            <person name="Thomas J."/>
            <person name="Vandecasteele C."/>
            <person name="Vares D."/>
            <person name="Vear F."/>
            <person name="Vautrin S."/>
            <person name="Crespi M."/>
            <person name="Mangin B."/>
            <person name="Burke J.M."/>
            <person name="Salse J."/>
            <person name="Munos S."/>
            <person name="Vincourt P."/>
            <person name="Rieseberg L.H."/>
            <person name="Langlade N.B."/>
        </authorList>
    </citation>
    <scope>NUCLEOTIDE SEQUENCE</scope>
    <source>
        <tissue evidence="1">Leaves</tissue>
    </source>
</reference>
<comment type="caution">
    <text evidence="1">The sequence shown here is derived from an EMBL/GenBank/DDBJ whole genome shotgun (WGS) entry which is preliminary data.</text>
</comment>